<dbReference type="CDD" id="cd00564">
    <property type="entry name" value="TMP_TenI"/>
    <property type="match status" value="1"/>
</dbReference>
<dbReference type="AlphaFoldDB" id="A0A942E3A0"/>
<dbReference type="GO" id="GO:0009228">
    <property type="term" value="P:thiamine biosynthetic process"/>
    <property type="evidence" value="ECO:0007669"/>
    <property type="project" value="UniProtKB-KW"/>
</dbReference>
<evidence type="ECO:0000313" key="5">
    <source>
        <dbReference type="Proteomes" id="UP000680348"/>
    </source>
</evidence>
<keyword evidence="5" id="KW-1185">Reference proteome</keyword>
<evidence type="ECO:0000259" key="3">
    <source>
        <dbReference type="Pfam" id="PF02581"/>
    </source>
</evidence>
<dbReference type="PANTHER" id="PTHR20857">
    <property type="entry name" value="THIAMINE-PHOSPHATE PYROPHOSPHORYLASE"/>
    <property type="match status" value="1"/>
</dbReference>
<keyword evidence="4" id="KW-0808">Transferase</keyword>
<dbReference type="SUPFAM" id="SSF51391">
    <property type="entry name" value="Thiamin phosphate synthase"/>
    <property type="match status" value="1"/>
</dbReference>
<dbReference type="InterPro" id="IPR036206">
    <property type="entry name" value="ThiamineP_synth_sf"/>
</dbReference>
<reference evidence="4" key="1">
    <citation type="submission" date="2021-04" db="EMBL/GenBank/DDBJ databases">
        <title>Pseudaminobacter soli sp. nov., isolated from paddy soil contaminated by heavy metals.</title>
        <authorList>
            <person name="Zhang K."/>
        </authorList>
    </citation>
    <scope>NUCLEOTIDE SEQUENCE</scope>
    <source>
        <strain evidence="4">19-2017</strain>
    </source>
</reference>
<evidence type="ECO:0000256" key="2">
    <source>
        <dbReference type="ARBA" id="ARBA00022977"/>
    </source>
</evidence>
<dbReference type="PANTHER" id="PTHR20857:SF15">
    <property type="entry name" value="THIAMINE-PHOSPHATE SYNTHASE"/>
    <property type="match status" value="1"/>
</dbReference>
<gene>
    <name evidence="4" type="ORF">KEU06_03680</name>
</gene>
<dbReference type="EC" id="2.5.1.3" evidence="4"/>
<organism evidence="4 5">
    <name type="scientific">Pseudaminobacter soli</name>
    <name type="common">ex Zhang et al. 2022</name>
    <dbReference type="NCBI Taxonomy" id="2831468"/>
    <lineage>
        <taxon>Bacteria</taxon>
        <taxon>Pseudomonadati</taxon>
        <taxon>Pseudomonadota</taxon>
        <taxon>Alphaproteobacteria</taxon>
        <taxon>Hyphomicrobiales</taxon>
        <taxon>Phyllobacteriaceae</taxon>
        <taxon>Pseudaminobacter</taxon>
    </lineage>
</organism>
<dbReference type="GO" id="GO:0004789">
    <property type="term" value="F:thiamine-phosphate diphosphorylase activity"/>
    <property type="evidence" value="ECO:0007669"/>
    <property type="project" value="UniProtKB-EC"/>
</dbReference>
<dbReference type="EMBL" id="JAGWCR010000002">
    <property type="protein sequence ID" value="MBS3647727.1"/>
    <property type="molecule type" value="Genomic_DNA"/>
</dbReference>
<protein>
    <submittedName>
        <fullName evidence="4">Thiamine phosphate synthase</fullName>
        <ecNumber evidence="4">2.5.1.3</ecNumber>
    </submittedName>
</protein>
<evidence type="ECO:0000313" key="4">
    <source>
        <dbReference type="EMBL" id="MBS3647727.1"/>
    </source>
</evidence>
<dbReference type="Gene3D" id="3.20.20.70">
    <property type="entry name" value="Aldolase class I"/>
    <property type="match status" value="1"/>
</dbReference>
<dbReference type="RefSeq" id="WP_188253298.1">
    <property type="nucleotide sequence ID" value="NZ_JABVCF010000002.1"/>
</dbReference>
<dbReference type="InterPro" id="IPR013785">
    <property type="entry name" value="Aldolase_TIM"/>
</dbReference>
<name>A0A942E3A0_9HYPH</name>
<proteinExistence type="predicted"/>
<sequence length="218" mass="22745">MSNPSPPNRCRIVLVAPTSEEAEVFGPRLLEAVAGGDVASLIIPQHGDEASFQAFAAPIVRIAQEAGLAAIIVDDTRVAGRVGADGVHIQAGKEDLADAIERWGGKLIVGAGGAASRDDALELGELQPDYMFFGRPGFDTKPEPHPRNLALGKWWAEMVEISCIVQGGSDIASVEAIAATGAEFVALSAAVFGEGIDPREAVERANAILDRAAPRLEG</sequence>
<dbReference type="Proteomes" id="UP000680348">
    <property type="component" value="Unassembled WGS sequence"/>
</dbReference>
<feature type="domain" description="Thiamine phosphate synthase/TenI" evidence="3">
    <location>
        <begin position="13"/>
        <end position="191"/>
    </location>
</feature>
<keyword evidence="2" id="KW-0784">Thiamine biosynthesis</keyword>
<dbReference type="GO" id="GO:0005737">
    <property type="term" value="C:cytoplasm"/>
    <property type="evidence" value="ECO:0007669"/>
    <property type="project" value="TreeGrafter"/>
</dbReference>
<dbReference type="InterPro" id="IPR022998">
    <property type="entry name" value="ThiamineP_synth_TenI"/>
</dbReference>
<dbReference type="Pfam" id="PF02581">
    <property type="entry name" value="TMP-TENI"/>
    <property type="match status" value="1"/>
</dbReference>
<comment type="caution">
    <text evidence="4">The sequence shown here is derived from an EMBL/GenBank/DDBJ whole genome shotgun (WGS) entry which is preliminary data.</text>
</comment>
<comment type="pathway">
    <text evidence="1">Cofactor biosynthesis; thiamine diphosphate biosynthesis.</text>
</comment>
<accession>A0A942E3A0</accession>
<evidence type="ECO:0000256" key="1">
    <source>
        <dbReference type="ARBA" id="ARBA00004948"/>
    </source>
</evidence>
<dbReference type="NCBIfam" id="NF005080">
    <property type="entry name" value="PRK06512.1"/>
    <property type="match status" value="1"/>
</dbReference>